<dbReference type="CDD" id="cd02440">
    <property type="entry name" value="AdoMet_MTases"/>
    <property type="match status" value="1"/>
</dbReference>
<comment type="function">
    <text evidence="4">Catalyzes the methylation of 5-hydroxyuridine (ho5U) to form 5-methoxyuridine (mo5U) at position 34 in tRNAs.</text>
</comment>
<feature type="binding site" evidence="4">
    <location>
        <position position="92"/>
    </location>
    <ligand>
        <name>S-adenosyl-L-methionine</name>
        <dbReference type="ChEBI" id="CHEBI:59789"/>
    </ligand>
</feature>
<dbReference type="Proteomes" id="UP000002892">
    <property type="component" value="Chromosome"/>
</dbReference>
<sequence length="224" mass="24917">MKGLIILFYPFEMERYLETLLGERDSLLREMEEIALQETIPVVTPAVGNFLNLMVTINRSQSILEIGTAIGYSTVWLARGAKKCGGHVTTIDMNRDRLSRAEGYFERAGLLQSITPLKGDARKILPSLTPGYDFVFVDAAKGEYLDYLNLIDPLIAPGGILVVDNVLFRGWVVPESNFAPKYERMVGGLRRFLQELSQNPEYVTTVLPFGDGISVSRKVEAAPA</sequence>
<evidence type="ECO:0000256" key="2">
    <source>
        <dbReference type="ARBA" id="ARBA00022679"/>
    </source>
</evidence>
<dbReference type="PANTHER" id="PTHR10509">
    <property type="entry name" value="O-METHYLTRANSFERASE-RELATED"/>
    <property type="match status" value="1"/>
</dbReference>
<feature type="binding site" evidence="4">
    <location>
        <position position="164"/>
    </location>
    <ligand>
        <name>Mg(2+)</name>
        <dbReference type="ChEBI" id="CHEBI:18420"/>
    </ligand>
</feature>
<feature type="binding site" evidence="4">
    <location>
        <position position="138"/>
    </location>
    <ligand>
        <name>S-adenosyl-L-methionine</name>
        <dbReference type="ChEBI" id="CHEBI:59789"/>
    </ligand>
</feature>
<dbReference type="GO" id="GO:0008757">
    <property type="term" value="F:S-adenosylmethionine-dependent methyltransferase activity"/>
    <property type="evidence" value="ECO:0007669"/>
    <property type="project" value="TreeGrafter"/>
</dbReference>
<dbReference type="HAMAP" id="MF_02217">
    <property type="entry name" value="TrmR_methyltr"/>
    <property type="match status" value="1"/>
</dbReference>
<dbReference type="STRING" id="646529.Desaci_4361"/>
<evidence type="ECO:0000313" key="6">
    <source>
        <dbReference type="Proteomes" id="UP000002892"/>
    </source>
</evidence>
<feature type="binding site" evidence="4">
    <location>
        <position position="73"/>
    </location>
    <ligand>
        <name>S-adenosyl-L-methionine</name>
        <dbReference type="ChEBI" id="CHEBI:59789"/>
    </ligand>
</feature>
<reference evidence="5 6" key="1">
    <citation type="journal article" date="2012" name="J. Bacteriol.">
        <title>Complete genome sequences of Desulfosporosinus orientis DSM765T, Desulfosporosinus youngiae DSM17734T, Desulfosporosinus meridiei DSM13257T, and Desulfosporosinus acidiphilus DSM22704T.</title>
        <authorList>
            <person name="Pester M."/>
            <person name="Brambilla E."/>
            <person name="Alazard D."/>
            <person name="Rattei T."/>
            <person name="Weinmaier T."/>
            <person name="Han J."/>
            <person name="Lucas S."/>
            <person name="Lapidus A."/>
            <person name="Cheng J.F."/>
            <person name="Goodwin L."/>
            <person name="Pitluck S."/>
            <person name="Peters L."/>
            <person name="Ovchinnikova G."/>
            <person name="Teshima H."/>
            <person name="Detter J.C."/>
            <person name="Han C.S."/>
            <person name="Tapia R."/>
            <person name="Land M.L."/>
            <person name="Hauser L."/>
            <person name="Kyrpides N.C."/>
            <person name="Ivanova N.N."/>
            <person name="Pagani I."/>
            <person name="Huntmann M."/>
            <person name="Wei C.L."/>
            <person name="Davenport K.W."/>
            <person name="Daligault H."/>
            <person name="Chain P.S."/>
            <person name="Chen A."/>
            <person name="Mavromatis K."/>
            <person name="Markowitz V."/>
            <person name="Szeto E."/>
            <person name="Mikhailova N."/>
            <person name="Pati A."/>
            <person name="Wagner M."/>
            <person name="Woyke T."/>
            <person name="Ollivier B."/>
            <person name="Klenk H.P."/>
            <person name="Spring S."/>
            <person name="Loy A."/>
        </authorList>
    </citation>
    <scope>NUCLEOTIDE SEQUENCE [LARGE SCALE GENOMIC DNA]</scope>
    <source>
        <strain evidence="6">DSM 22704 / JCM 16185 / SJ4</strain>
    </source>
</reference>
<comment type="subunit">
    <text evidence="4">Homodimer.</text>
</comment>
<evidence type="ECO:0000313" key="5">
    <source>
        <dbReference type="EMBL" id="AFM43205.1"/>
    </source>
</evidence>
<keyword evidence="4" id="KW-0819">tRNA processing</keyword>
<organism evidence="5 6">
    <name type="scientific">Desulfosporosinus acidiphilus (strain DSM 22704 / JCM 16185 / SJ4)</name>
    <dbReference type="NCBI Taxonomy" id="646529"/>
    <lineage>
        <taxon>Bacteria</taxon>
        <taxon>Bacillati</taxon>
        <taxon>Bacillota</taxon>
        <taxon>Clostridia</taxon>
        <taxon>Eubacteriales</taxon>
        <taxon>Desulfitobacteriaceae</taxon>
        <taxon>Desulfosporosinus</taxon>
    </lineage>
</organism>
<keyword evidence="1 4" id="KW-0489">Methyltransferase</keyword>
<feature type="binding site" evidence="4">
    <location>
        <position position="138"/>
    </location>
    <ligand>
        <name>Mg(2+)</name>
        <dbReference type="ChEBI" id="CHEBI:18420"/>
    </ligand>
</feature>
<keyword evidence="4" id="KW-0460">Magnesium</keyword>
<dbReference type="InterPro" id="IPR029063">
    <property type="entry name" value="SAM-dependent_MTases_sf"/>
</dbReference>
<comment type="similarity">
    <text evidence="4">Belongs to the class I-like SAM-binding methyltransferase superfamily. Cation-dependent O-methyltransferase family.</text>
</comment>
<proteinExistence type="inferred from homology"/>
<dbReference type="InterPro" id="IPR002935">
    <property type="entry name" value="SAM_O-MeTrfase"/>
</dbReference>
<evidence type="ECO:0000256" key="3">
    <source>
        <dbReference type="ARBA" id="ARBA00022691"/>
    </source>
</evidence>
<dbReference type="GO" id="GO:0000287">
    <property type="term" value="F:magnesium ion binding"/>
    <property type="evidence" value="ECO:0007669"/>
    <property type="project" value="UniProtKB-UniRule"/>
</dbReference>
<dbReference type="Pfam" id="PF01596">
    <property type="entry name" value="Methyltransf_3"/>
    <property type="match status" value="1"/>
</dbReference>
<dbReference type="GO" id="GO:0016300">
    <property type="term" value="F:tRNA (uridine) methyltransferase activity"/>
    <property type="evidence" value="ECO:0007669"/>
    <property type="project" value="UniProtKB-UniRule"/>
</dbReference>
<feature type="binding site" evidence="4">
    <location>
        <begin position="120"/>
        <end position="121"/>
    </location>
    <ligand>
        <name>S-adenosyl-L-methionine</name>
        <dbReference type="ChEBI" id="CHEBI:59789"/>
    </ligand>
</feature>
<dbReference type="EC" id="2.1.1.-" evidence="4"/>
<evidence type="ECO:0000256" key="4">
    <source>
        <dbReference type="HAMAP-Rule" id="MF_02217"/>
    </source>
</evidence>
<feature type="binding site" evidence="4">
    <location>
        <position position="43"/>
    </location>
    <ligand>
        <name>S-adenosyl-L-methionine</name>
        <dbReference type="ChEBI" id="CHEBI:59789"/>
    </ligand>
</feature>
<keyword evidence="2 4" id="KW-0808">Transferase</keyword>
<feature type="binding site" evidence="4">
    <location>
        <position position="165"/>
    </location>
    <ligand>
        <name>Mg(2+)</name>
        <dbReference type="ChEBI" id="CHEBI:18420"/>
    </ligand>
</feature>
<comment type="catalytic activity">
    <reaction evidence="4">
        <text>5-hydroxyuridine(34) in tRNA + S-adenosyl-L-methionine = 5-methoxyuridine(34) in tRNA + S-adenosyl-L-homocysteine + H(+)</text>
        <dbReference type="Rhea" id="RHEA:60524"/>
        <dbReference type="Rhea" id="RHEA-COMP:13381"/>
        <dbReference type="Rhea" id="RHEA-COMP:15591"/>
        <dbReference type="ChEBI" id="CHEBI:15378"/>
        <dbReference type="ChEBI" id="CHEBI:57856"/>
        <dbReference type="ChEBI" id="CHEBI:59789"/>
        <dbReference type="ChEBI" id="CHEBI:136877"/>
        <dbReference type="ChEBI" id="CHEBI:143860"/>
    </reaction>
</comment>
<dbReference type="GO" id="GO:0030488">
    <property type="term" value="P:tRNA methylation"/>
    <property type="evidence" value="ECO:0007669"/>
    <property type="project" value="UniProtKB-UniRule"/>
</dbReference>
<accession>I4DBN1</accession>
<evidence type="ECO:0000256" key="1">
    <source>
        <dbReference type="ARBA" id="ARBA00022603"/>
    </source>
</evidence>
<dbReference type="eggNOG" id="COG4122">
    <property type="taxonomic scope" value="Bacteria"/>
</dbReference>
<name>I4DBN1_DESAJ</name>
<dbReference type="InterPro" id="IPR050362">
    <property type="entry name" value="Cation-dep_OMT"/>
</dbReference>
<dbReference type="KEGG" id="dai:Desaci_4361"/>
<gene>
    <name evidence="4" type="primary">trmR</name>
    <name evidence="5" type="ordered locus">Desaci_4361</name>
</gene>
<dbReference type="SUPFAM" id="SSF53335">
    <property type="entry name" value="S-adenosyl-L-methionine-dependent methyltransferases"/>
    <property type="match status" value="1"/>
</dbReference>
<dbReference type="PROSITE" id="PS51682">
    <property type="entry name" value="SAM_OMT_I"/>
    <property type="match status" value="1"/>
</dbReference>
<keyword evidence="4" id="KW-0479">Metal-binding</keyword>
<dbReference type="AlphaFoldDB" id="I4DBN1"/>
<dbReference type="EMBL" id="CP003639">
    <property type="protein sequence ID" value="AFM43205.1"/>
    <property type="molecule type" value="Genomic_DNA"/>
</dbReference>
<dbReference type="InterPro" id="IPR043675">
    <property type="entry name" value="TrmR_methyltr"/>
</dbReference>
<dbReference type="PANTHER" id="PTHR10509:SF14">
    <property type="entry name" value="CAFFEOYL-COA O-METHYLTRANSFERASE 3-RELATED"/>
    <property type="match status" value="1"/>
</dbReference>
<protein>
    <recommendedName>
        <fullName evidence="4">tRNA 5-hydroxyuridine methyltransferase</fullName>
        <ecNumber evidence="4">2.1.1.-</ecNumber>
    </recommendedName>
    <alternativeName>
        <fullName evidence="4">ho5U methyltransferase</fullName>
    </alternativeName>
</protein>
<dbReference type="GO" id="GO:0008171">
    <property type="term" value="F:O-methyltransferase activity"/>
    <property type="evidence" value="ECO:0007669"/>
    <property type="project" value="InterPro"/>
</dbReference>
<keyword evidence="6" id="KW-1185">Reference proteome</keyword>
<dbReference type="HOGENOM" id="CLU_067676_4_0_9"/>
<dbReference type="Gene3D" id="3.40.50.150">
    <property type="entry name" value="Vaccinia Virus protein VP39"/>
    <property type="match status" value="1"/>
</dbReference>
<keyword evidence="3 4" id="KW-0949">S-adenosyl-L-methionine</keyword>